<evidence type="ECO:0000256" key="5">
    <source>
        <dbReference type="RuleBase" id="RU363041"/>
    </source>
</evidence>
<dbReference type="InterPro" id="IPR002781">
    <property type="entry name" value="TM_pro_TauE-like"/>
</dbReference>
<dbReference type="EMBL" id="JBHSCL010000004">
    <property type="protein sequence ID" value="MFC4220243.1"/>
    <property type="molecule type" value="Genomic_DNA"/>
</dbReference>
<keyword evidence="7" id="KW-1185">Reference proteome</keyword>
<keyword evidence="5" id="KW-1003">Cell membrane</keyword>
<evidence type="ECO:0000256" key="3">
    <source>
        <dbReference type="ARBA" id="ARBA00022989"/>
    </source>
</evidence>
<evidence type="ECO:0000313" key="6">
    <source>
        <dbReference type="EMBL" id="MFC4220243.1"/>
    </source>
</evidence>
<dbReference type="PANTHER" id="PTHR43701:SF5">
    <property type="entry name" value="MEMBRANE TRANSPORTER PROTEIN-RELATED"/>
    <property type="match status" value="1"/>
</dbReference>
<comment type="similarity">
    <text evidence="5">Belongs to the 4-toluene sulfonate uptake permease (TSUP) (TC 2.A.102) family.</text>
</comment>
<reference evidence="7" key="1">
    <citation type="journal article" date="2019" name="Int. J. Syst. Evol. Microbiol.">
        <title>The Global Catalogue of Microorganisms (GCM) 10K type strain sequencing project: providing services to taxonomists for standard genome sequencing and annotation.</title>
        <authorList>
            <consortium name="The Broad Institute Genomics Platform"/>
            <consortium name="The Broad Institute Genome Sequencing Center for Infectious Disease"/>
            <person name="Wu L."/>
            <person name="Ma J."/>
        </authorList>
    </citation>
    <scope>NUCLEOTIDE SEQUENCE [LARGE SCALE GENOMIC DNA]</scope>
    <source>
        <strain evidence="7">CGMCC 1.15774</strain>
    </source>
</reference>
<keyword evidence="2 5" id="KW-0812">Transmembrane</keyword>
<feature type="transmembrane region" description="Helical" evidence="5">
    <location>
        <begin position="101"/>
        <end position="118"/>
    </location>
</feature>
<dbReference type="InterPro" id="IPR051598">
    <property type="entry name" value="TSUP/Inactive_protease-like"/>
</dbReference>
<evidence type="ECO:0000313" key="7">
    <source>
        <dbReference type="Proteomes" id="UP001595841"/>
    </source>
</evidence>
<dbReference type="Proteomes" id="UP001595841">
    <property type="component" value="Unassembled WGS sequence"/>
</dbReference>
<evidence type="ECO:0000256" key="1">
    <source>
        <dbReference type="ARBA" id="ARBA00004141"/>
    </source>
</evidence>
<comment type="caution">
    <text evidence="6">The sequence shown here is derived from an EMBL/GenBank/DDBJ whole genome shotgun (WGS) entry which is preliminary data.</text>
</comment>
<dbReference type="Pfam" id="PF01925">
    <property type="entry name" value="TauE"/>
    <property type="match status" value="1"/>
</dbReference>
<feature type="transmembrane region" description="Helical" evidence="5">
    <location>
        <begin position="78"/>
        <end position="96"/>
    </location>
</feature>
<feature type="transmembrane region" description="Helical" evidence="5">
    <location>
        <begin position="6"/>
        <end position="27"/>
    </location>
</feature>
<keyword evidence="3 5" id="KW-1133">Transmembrane helix</keyword>
<organism evidence="6 7">
    <name type="scientific">Flagellimonas marina</name>
    <dbReference type="NCBI Taxonomy" id="1775168"/>
    <lineage>
        <taxon>Bacteria</taxon>
        <taxon>Pseudomonadati</taxon>
        <taxon>Bacteroidota</taxon>
        <taxon>Flavobacteriia</taxon>
        <taxon>Flavobacteriales</taxon>
        <taxon>Flavobacteriaceae</taxon>
        <taxon>Flagellimonas</taxon>
    </lineage>
</organism>
<evidence type="ECO:0000256" key="2">
    <source>
        <dbReference type="ARBA" id="ARBA00022692"/>
    </source>
</evidence>
<keyword evidence="4 5" id="KW-0472">Membrane</keyword>
<protein>
    <recommendedName>
        <fullName evidence="5">Probable membrane transporter protein</fullName>
    </recommendedName>
</protein>
<sequence>MSLDVADFILLILAFFVVATLYSAVGFGGGSSYLAILTLVLTSFFAIRTTALLCNLAVVTGSCYLYYKSGHLSLKKFLPFVITSIPMAFIGASFLLKEQVFFILLALALIVSAIALIYQTLARYSNFNVKKYPPYMSYLLGAGIGFLSGLVGIGGGIFLAPVLNHMKWDKPIVIASLASFFILVNSVSGIGGLMTSNSFELFWPEVLGLLFAVLLGGQLGVRLSIGKLSAKRIRILTGILVLFVGIRVLLKNGLEIALFS</sequence>
<name>A0ABV8PM69_9FLAO</name>
<feature type="transmembrane region" description="Helical" evidence="5">
    <location>
        <begin position="201"/>
        <end position="221"/>
    </location>
</feature>
<gene>
    <name evidence="6" type="ORF">ACFOWS_08865</name>
</gene>
<evidence type="ECO:0000256" key="4">
    <source>
        <dbReference type="ARBA" id="ARBA00023136"/>
    </source>
</evidence>
<feature type="transmembrane region" description="Helical" evidence="5">
    <location>
        <begin position="172"/>
        <end position="195"/>
    </location>
</feature>
<feature type="transmembrane region" description="Helical" evidence="5">
    <location>
        <begin position="34"/>
        <end position="58"/>
    </location>
</feature>
<feature type="transmembrane region" description="Helical" evidence="5">
    <location>
        <begin position="233"/>
        <end position="250"/>
    </location>
</feature>
<feature type="transmembrane region" description="Helical" evidence="5">
    <location>
        <begin position="138"/>
        <end position="160"/>
    </location>
</feature>
<proteinExistence type="inferred from homology"/>
<accession>A0ABV8PM69</accession>
<dbReference type="PANTHER" id="PTHR43701">
    <property type="entry name" value="MEMBRANE TRANSPORTER PROTEIN MJ0441-RELATED"/>
    <property type="match status" value="1"/>
</dbReference>
<comment type="subcellular location">
    <subcellularLocation>
        <location evidence="5">Cell membrane</location>
        <topology evidence="5">Multi-pass membrane protein</topology>
    </subcellularLocation>
    <subcellularLocation>
        <location evidence="1">Membrane</location>
        <topology evidence="1">Multi-pass membrane protein</topology>
    </subcellularLocation>
</comment>
<dbReference type="RefSeq" id="WP_379763637.1">
    <property type="nucleotide sequence ID" value="NZ_JBHSCL010000004.1"/>
</dbReference>